<keyword evidence="2" id="KW-0808">Transferase</keyword>
<protein>
    <submittedName>
        <fullName evidence="2">Acetyltransferase</fullName>
    </submittedName>
</protein>
<feature type="domain" description="N-acetyltransferase" evidence="1">
    <location>
        <begin position="46"/>
        <end position="182"/>
    </location>
</feature>
<dbReference type="GO" id="GO:0016747">
    <property type="term" value="F:acyltransferase activity, transferring groups other than amino-acyl groups"/>
    <property type="evidence" value="ECO:0007669"/>
    <property type="project" value="InterPro"/>
</dbReference>
<dbReference type="EMBL" id="AJWZ01011054">
    <property type="protein sequence ID" value="EKC46649.1"/>
    <property type="molecule type" value="Genomic_DNA"/>
</dbReference>
<dbReference type="AlphaFoldDB" id="K1RTA1"/>
<dbReference type="Pfam" id="PF00583">
    <property type="entry name" value="Acetyltransf_1"/>
    <property type="match status" value="1"/>
</dbReference>
<dbReference type="InterPro" id="IPR016181">
    <property type="entry name" value="Acyl_CoA_acyltransferase"/>
</dbReference>
<comment type="caution">
    <text evidence="2">The sequence shown here is derived from an EMBL/GenBank/DDBJ whole genome shotgun (WGS) entry which is preliminary data.</text>
</comment>
<organism evidence="2">
    <name type="scientific">human gut metagenome</name>
    <dbReference type="NCBI Taxonomy" id="408170"/>
    <lineage>
        <taxon>unclassified sequences</taxon>
        <taxon>metagenomes</taxon>
        <taxon>organismal metagenomes</taxon>
    </lineage>
</organism>
<dbReference type="Gene3D" id="3.40.630.30">
    <property type="match status" value="1"/>
</dbReference>
<evidence type="ECO:0000259" key="1">
    <source>
        <dbReference type="PROSITE" id="PS51186"/>
    </source>
</evidence>
<dbReference type="CDD" id="cd04301">
    <property type="entry name" value="NAT_SF"/>
    <property type="match status" value="1"/>
</dbReference>
<dbReference type="PROSITE" id="PS51186">
    <property type="entry name" value="GNAT"/>
    <property type="match status" value="1"/>
</dbReference>
<feature type="non-terminal residue" evidence="2">
    <location>
        <position position="182"/>
    </location>
</feature>
<dbReference type="SUPFAM" id="SSF55729">
    <property type="entry name" value="Acyl-CoA N-acyltransferases (Nat)"/>
    <property type="match status" value="1"/>
</dbReference>
<gene>
    <name evidence="2" type="ORF">OBE_16148</name>
</gene>
<sequence>MESDKLYRVQKEDLPKVEKMLNQCFAHDPLYETLIPDPEVRKNLMPELFKCDMDEFYATCEIFADSADLNSVLVVSDEAEPYNVFQFYFTEAMAALQTDSYLIKEDPSLKTFRNFMKGEDYLNSSWTDQLHQNQRLHIIYLAVDPTMQHHGIAAELLEEAIDYAQKHKLMISLETHNPKNVE</sequence>
<reference evidence="2" key="1">
    <citation type="journal article" date="2013" name="Environ. Microbiol.">
        <title>Microbiota from the distal guts of lean and obese adolescents exhibit partial functional redundancy besides clear differences in community structure.</title>
        <authorList>
            <person name="Ferrer M."/>
            <person name="Ruiz A."/>
            <person name="Lanza F."/>
            <person name="Haange S.B."/>
            <person name="Oberbach A."/>
            <person name="Till H."/>
            <person name="Bargiela R."/>
            <person name="Campoy C."/>
            <person name="Segura M.T."/>
            <person name="Richter M."/>
            <person name="von Bergen M."/>
            <person name="Seifert J."/>
            <person name="Suarez A."/>
        </authorList>
    </citation>
    <scope>NUCLEOTIDE SEQUENCE</scope>
</reference>
<evidence type="ECO:0000313" key="2">
    <source>
        <dbReference type="EMBL" id="EKC46649.1"/>
    </source>
</evidence>
<name>K1RTA1_9ZZZZ</name>
<proteinExistence type="predicted"/>
<accession>K1RTA1</accession>
<dbReference type="InterPro" id="IPR000182">
    <property type="entry name" value="GNAT_dom"/>
</dbReference>